<evidence type="ECO:0000313" key="4">
    <source>
        <dbReference type="Proteomes" id="UP001597297"/>
    </source>
</evidence>
<keyword evidence="2" id="KW-0472">Membrane</keyword>
<feature type="transmembrane region" description="Helical" evidence="2">
    <location>
        <begin position="291"/>
        <end position="310"/>
    </location>
</feature>
<name>A0ABW5E5G8_9BACT</name>
<protein>
    <recommendedName>
        <fullName evidence="5">DUF2244 domain-containing protein</fullName>
    </recommendedName>
</protein>
<keyword evidence="4" id="KW-1185">Reference proteome</keyword>
<reference evidence="4" key="1">
    <citation type="journal article" date="2019" name="Int. J. Syst. Evol. Microbiol.">
        <title>The Global Catalogue of Microorganisms (GCM) 10K type strain sequencing project: providing services to taxonomists for standard genome sequencing and annotation.</title>
        <authorList>
            <consortium name="The Broad Institute Genomics Platform"/>
            <consortium name="The Broad Institute Genome Sequencing Center for Infectious Disease"/>
            <person name="Wu L."/>
            <person name="Ma J."/>
        </authorList>
    </citation>
    <scope>NUCLEOTIDE SEQUENCE [LARGE SCALE GENOMIC DNA]</scope>
    <source>
        <strain evidence="4">JCM 16545</strain>
    </source>
</reference>
<evidence type="ECO:0000256" key="2">
    <source>
        <dbReference type="SAM" id="Phobius"/>
    </source>
</evidence>
<feature type="transmembrane region" description="Helical" evidence="2">
    <location>
        <begin position="92"/>
        <end position="115"/>
    </location>
</feature>
<dbReference type="Proteomes" id="UP001597297">
    <property type="component" value="Unassembled WGS sequence"/>
</dbReference>
<keyword evidence="2" id="KW-1133">Transmembrane helix</keyword>
<evidence type="ECO:0000256" key="1">
    <source>
        <dbReference type="SAM" id="MobiDB-lite"/>
    </source>
</evidence>
<evidence type="ECO:0008006" key="5">
    <source>
        <dbReference type="Google" id="ProtNLM"/>
    </source>
</evidence>
<feature type="transmembrane region" description="Helical" evidence="2">
    <location>
        <begin position="127"/>
        <end position="146"/>
    </location>
</feature>
<accession>A0ABW5E5G8</accession>
<comment type="caution">
    <text evidence="3">The sequence shown here is derived from an EMBL/GenBank/DDBJ whole genome shotgun (WGS) entry which is preliminary data.</text>
</comment>
<gene>
    <name evidence="3" type="ORF">ACFSQZ_12550</name>
</gene>
<organism evidence="3 4">
    <name type="scientific">Rubritalea spongiae</name>
    <dbReference type="NCBI Taxonomy" id="430797"/>
    <lineage>
        <taxon>Bacteria</taxon>
        <taxon>Pseudomonadati</taxon>
        <taxon>Verrucomicrobiota</taxon>
        <taxon>Verrucomicrobiia</taxon>
        <taxon>Verrucomicrobiales</taxon>
        <taxon>Rubritaleaceae</taxon>
        <taxon>Rubritalea</taxon>
    </lineage>
</organism>
<sequence>MKNIALSKGYEALRRKGANCPECGAVLHLPARVPAENDVIQCSACSWSGGPFDFISSDDDWGAVKQQPAGSKIVKSETADGVRWLMPAAKRLNFLCVFAFLWLSFISFFTAMVLFGEVEDDMSRWAVSLFLVPFWAVGLGVGYAGLRMMLLESILLVNSGEVQLMQKLFGKVKVKELSRAEVKRVERYTAYSQNDRPVYGLRIVTGGKEKLDFGSRLNEDEKRWLLSELKELLVSRKERKVANMSSASGYGGAMQLSSYADLQEIQEKGLELNRVGNSGFRIEREHLSGKWFMLGGLIAAAVSVFLFSRAMEMFDDMGRDFDFFELISLLFELVPFIIGLGFGVAALGAFAAARHFWGLIEQFEFSNDELVVKKGKRGHRMKETRYPKDVFHSGTSRESGSVNNEPRYSVSVKGRSKRVGIVSFVKRDTADQLLGWLDVWFGH</sequence>
<proteinExistence type="predicted"/>
<keyword evidence="2" id="KW-0812">Transmembrane</keyword>
<evidence type="ECO:0000313" key="3">
    <source>
        <dbReference type="EMBL" id="MFD2277303.1"/>
    </source>
</evidence>
<feature type="transmembrane region" description="Helical" evidence="2">
    <location>
        <begin position="330"/>
        <end position="353"/>
    </location>
</feature>
<dbReference type="RefSeq" id="WP_377093911.1">
    <property type="nucleotide sequence ID" value="NZ_JBHSJM010000001.1"/>
</dbReference>
<feature type="region of interest" description="Disordered" evidence="1">
    <location>
        <begin position="390"/>
        <end position="409"/>
    </location>
</feature>
<feature type="compositionally biased region" description="Polar residues" evidence="1">
    <location>
        <begin position="393"/>
        <end position="406"/>
    </location>
</feature>
<dbReference type="EMBL" id="JBHUJC010000041">
    <property type="protein sequence ID" value="MFD2277303.1"/>
    <property type="molecule type" value="Genomic_DNA"/>
</dbReference>